<dbReference type="EMBL" id="QNTQ01000010">
    <property type="protein sequence ID" value="RBI84655.1"/>
    <property type="molecule type" value="Genomic_DNA"/>
</dbReference>
<dbReference type="InterPro" id="IPR011877">
    <property type="entry name" value="Ribokinase"/>
</dbReference>
<evidence type="ECO:0000256" key="4">
    <source>
        <dbReference type="ARBA" id="ARBA00022777"/>
    </source>
</evidence>
<dbReference type="PANTHER" id="PTHR10584">
    <property type="entry name" value="SUGAR KINASE"/>
    <property type="match status" value="1"/>
</dbReference>
<dbReference type="HAMAP" id="MF_01987">
    <property type="entry name" value="Ribokinase"/>
    <property type="match status" value="1"/>
</dbReference>
<evidence type="ECO:0000313" key="11">
    <source>
        <dbReference type="EMBL" id="RBI84655.1"/>
    </source>
</evidence>
<dbReference type="Pfam" id="PF00294">
    <property type="entry name" value="PfkB"/>
    <property type="match status" value="1"/>
</dbReference>
<evidence type="ECO:0000256" key="8">
    <source>
        <dbReference type="ARBA" id="ARBA00023277"/>
    </source>
</evidence>
<organism evidence="11 12">
    <name type="scientific">Rhodosalinus halophilus</name>
    <dbReference type="NCBI Taxonomy" id="2259333"/>
    <lineage>
        <taxon>Bacteria</taxon>
        <taxon>Pseudomonadati</taxon>
        <taxon>Pseudomonadota</taxon>
        <taxon>Alphaproteobacteria</taxon>
        <taxon>Rhodobacterales</taxon>
        <taxon>Paracoccaceae</taxon>
        <taxon>Rhodosalinus</taxon>
    </lineage>
</organism>
<comment type="cofactor">
    <cofactor evidence="9">
        <name>Mg(2+)</name>
        <dbReference type="ChEBI" id="CHEBI:18420"/>
    </cofactor>
    <text evidence="9">Requires a divalent cation, most likely magnesium in vivo, as an electrophilic catalyst to aid phosphoryl group transfer. It is the chelate of the metal and the nucleotide that is the actual substrate.</text>
</comment>
<dbReference type="GO" id="GO:0005737">
    <property type="term" value="C:cytoplasm"/>
    <property type="evidence" value="ECO:0007669"/>
    <property type="project" value="UniProtKB-SubCell"/>
</dbReference>
<comment type="pathway">
    <text evidence="9">Carbohydrate metabolism; D-ribose degradation; D-ribose 5-phosphate from beta-D-ribopyranose: step 2/2.</text>
</comment>
<feature type="binding site" evidence="9">
    <location>
        <begin position="205"/>
        <end position="210"/>
    </location>
    <ligand>
        <name>ATP</name>
        <dbReference type="ChEBI" id="CHEBI:30616"/>
    </ligand>
</feature>
<dbReference type="SUPFAM" id="SSF53613">
    <property type="entry name" value="Ribokinase-like"/>
    <property type="match status" value="1"/>
</dbReference>
<gene>
    <name evidence="9" type="primary">rbsK</name>
    <name evidence="11" type="ORF">DRV85_11925</name>
</gene>
<evidence type="ECO:0000259" key="10">
    <source>
        <dbReference type="Pfam" id="PF00294"/>
    </source>
</evidence>
<feature type="binding site" evidence="9">
    <location>
        <position position="179"/>
    </location>
    <ligand>
        <name>ATP</name>
        <dbReference type="ChEBI" id="CHEBI:30616"/>
    </ligand>
</feature>
<dbReference type="InterPro" id="IPR002139">
    <property type="entry name" value="Ribo/fructo_kinase"/>
</dbReference>
<evidence type="ECO:0000313" key="12">
    <source>
        <dbReference type="Proteomes" id="UP000253370"/>
    </source>
</evidence>
<dbReference type="EC" id="2.7.1.15" evidence="9"/>
<evidence type="ECO:0000256" key="9">
    <source>
        <dbReference type="HAMAP-Rule" id="MF_01987"/>
    </source>
</evidence>
<evidence type="ECO:0000256" key="7">
    <source>
        <dbReference type="ARBA" id="ARBA00022958"/>
    </source>
</evidence>
<evidence type="ECO:0000256" key="2">
    <source>
        <dbReference type="ARBA" id="ARBA00022723"/>
    </source>
</evidence>
<proteinExistence type="inferred from homology"/>
<feature type="binding site" evidence="9">
    <location>
        <position position="267"/>
    </location>
    <ligand>
        <name>K(+)</name>
        <dbReference type="ChEBI" id="CHEBI:29103"/>
    </ligand>
</feature>
<comment type="function">
    <text evidence="9">Catalyzes the phosphorylation of ribose at O-5 in a reaction requiring ATP and magnesium. The resulting D-ribose-5-phosphate can then be used either for sythesis of nucleotides, histidine, and tryptophan, or as a component of the pentose phosphate pathway.</text>
</comment>
<evidence type="ECO:0000256" key="1">
    <source>
        <dbReference type="ARBA" id="ARBA00022679"/>
    </source>
</evidence>
<keyword evidence="2 9" id="KW-0479">Metal-binding</keyword>
<evidence type="ECO:0000256" key="3">
    <source>
        <dbReference type="ARBA" id="ARBA00022741"/>
    </source>
</evidence>
<name>A0A365U7G1_9RHOB</name>
<evidence type="ECO:0000256" key="5">
    <source>
        <dbReference type="ARBA" id="ARBA00022840"/>
    </source>
</evidence>
<dbReference type="RefSeq" id="WP_113289694.1">
    <property type="nucleotide sequence ID" value="NZ_QNTQ01000010.1"/>
</dbReference>
<keyword evidence="6 9" id="KW-0460">Magnesium</keyword>
<reference evidence="11 12" key="1">
    <citation type="submission" date="2018-07" db="EMBL/GenBank/DDBJ databases">
        <title>Rhodosalinus sp. strain E84T genomic sequence and assembly.</title>
        <authorList>
            <person name="Liu Z.-W."/>
            <person name="Lu D.-C."/>
        </authorList>
    </citation>
    <scope>NUCLEOTIDE SEQUENCE [LARGE SCALE GENOMIC DNA]</scope>
    <source>
        <strain evidence="11 12">E84</strain>
    </source>
</reference>
<keyword evidence="7 9" id="KW-0630">Potassium</keyword>
<feature type="domain" description="Carbohydrate kinase PfkB" evidence="10">
    <location>
        <begin position="6"/>
        <end position="279"/>
    </location>
</feature>
<keyword evidence="5 9" id="KW-0067">ATP-binding</keyword>
<feature type="binding site" evidence="9">
    <location>
        <begin position="38"/>
        <end position="42"/>
    </location>
    <ligand>
        <name>substrate</name>
    </ligand>
</feature>
<feature type="binding site" evidence="9">
    <location>
        <position position="270"/>
    </location>
    <ligand>
        <name>K(+)</name>
        <dbReference type="ChEBI" id="CHEBI:29103"/>
    </ligand>
</feature>
<sequence>MTLWNLGSINADFAYRVPRLPGPGETLAAESLTRGLGGKGANLSVAAARAAARVAHVGAVGPDGRWAVERLLEYGVDTRHIAEVGEVTGHAVIAVDPAGENSILIWPGANVAIPDETRDAPLAEARVGDRAVAQNETNGQGAWLATAKRLGLHTAYVAAPFDAQAVGAVLDVLDLLILNRVEAEQLEAALGRRVADLGVPDVLVTRGADGVRWHGAEGVQDFAAPRVEAVDATGAGDTFAGYLLAGLDRGLPMAQAIGQAQVAAALMVTRPGTADAIPDLKDVQDARLGP</sequence>
<dbReference type="InterPro" id="IPR029056">
    <property type="entry name" value="Ribokinase-like"/>
</dbReference>
<comment type="caution">
    <text evidence="11">The sequence shown here is derived from an EMBL/GenBank/DDBJ whole genome shotgun (WGS) entry which is preliminary data.</text>
</comment>
<dbReference type="PRINTS" id="PR00990">
    <property type="entry name" value="RIBOKINASE"/>
</dbReference>
<keyword evidence="12" id="KW-1185">Reference proteome</keyword>
<feature type="binding site" evidence="9">
    <location>
        <position position="237"/>
    </location>
    <ligand>
        <name>substrate</name>
    </ligand>
</feature>
<keyword evidence="1 9" id="KW-0808">Transferase</keyword>
<dbReference type="UniPathway" id="UPA00916">
    <property type="reaction ID" value="UER00889"/>
</dbReference>
<comment type="subunit">
    <text evidence="9">Homodimer.</text>
</comment>
<feature type="active site" description="Proton acceptor" evidence="9">
    <location>
        <position position="237"/>
    </location>
</feature>
<dbReference type="AlphaFoldDB" id="A0A365U7G1"/>
<protein>
    <recommendedName>
        <fullName evidence="9">Ribokinase</fullName>
        <shortName evidence="9">RK</shortName>
        <ecNumber evidence="9">2.7.1.15</ecNumber>
    </recommendedName>
</protein>
<accession>A0A365U7G1</accession>
<comment type="similarity">
    <text evidence="9">Belongs to the carbohydrate kinase PfkB family. Ribokinase subfamily.</text>
</comment>
<comment type="caution">
    <text evidence="9">Lacks conserved residue(s) required for the propagation of feature annotation.</text>
</comment>
<evidence type="ECO:0000256" key="6">
    <source>
        <dbReference type="ARBA" id="ARBA00022842"/>
    </source>
</evidence>
<feature type="binding site" evidence="9">
    <location>
        <position position="272"/>
    </location>
    <ligand>
        <name>K(+)</name>
        <dbReference type="ChEBI" id="CHEBI:29103"/>
    </ligand>
</feature>
<dbReference type="Gene3D" id="3.40.1190.20">
    <property type="match status" value="1"/>
</dbReference>
<feature type="binding site" evidence="9">
    <location>
        <position position="231"/>
    </location>
    <ligand>
        <name>K(+)</name>
        <dbReference type="ChEBI" id="CHEBI:29103"/>
    </ligand>
</feature>
<dbReference type="InterPro" id="IPR011611">
    <property type="entry name" value="PfkB_dom"/>
</dbReference>
<comment type="activity regulation">
    <text evidence="9">Activated by a monovalent cation that binds near, but not in, the active site. The most likely occupant of the site in vivo is potassium. Ion binding induces a conformational change that may alter substrate affinity.</text>
</comment>
<dbReference type="OrthoDB" id="9775849at2"/>
<feature type="binding site" evidence="9">
    <location>
        <begin position="236"/>
        <end position="237"/>
    </location>
    <ligand>
        <name>ATP</name>
        <dbReference type="ChEBI" id="CHEBI:30616"/>
    </ligand>
</feature>
<feature type="binding site" evidence="9">
    <location>
        <position position="233"/>
    </location>
    <ligand>
        <name>K(+)</name>
        <dbReference type="ChEBI" id="CHEBI:29103"/>
    </ligand>
</feature>
<dbReference type="GO" id="GO:0019303">
    <property type="term" value="P:D-ribose catabolic process"/>
    <property type="evidence" value="ECO:0007669"/>
    <property type="project" value="UniProtKB-UniRule"/>
</dbReference>
<feature type="binding site" evidence="9">
    <location>
        <position position="136"/>
    </location>
    <ligand>
        <name>substrate</name>
    </ligand>
</feature>
<dbReference type="GO" id="GO:0004747">
    <property type="term" value="F:ribokinase activity"/>
    <property type="evidence" value="ECO:0007669"/>
    <property type="project" value="UniProtKB-UniRule"/>
</dbReference>
<comment type="subcellular location">
    <subcellularLocation>
        <location evidence="9">Cytoplasm</location>
    </subcellularLocation>
</comment>
<keyword evidence="9" id="KW-0963">Cytoplasm</keyword>
<dbReference type="GO" id="GO:0005524">
    <property type="term" value="F:ATP binding"/>
    <property type="evidence" value="ECO:0007669"/>
    <property type="project" value="UniProtKB-UniRule"/>
</dbReference>
<comment type="catalytic activity">
    <reaction evidence="9">
        <text>D-ribose + ATP = D-ribose 5-phosphate + ADP + H(+)</text>
        <dbReference type="Rhea" id="RHEA:13697"/>
        <dbReference type="ChEBI" id="CHEBI:15378"/>
        <dbReference type="ChEBI" id="CHEBI:30616"/>
        <dbReference type="ChEBI" id="CHEBI:47013"/>
        <dbReference type="ChEBI" id="CHEBI:78346"/>
        <dbReference type="ChEBI" id="CHEBI:456216"/>
        <dbReference type="EC" id="2.7.1.15"/>
    </reaction>
</comment>
<keyword evidence="4 9" id="KW-0418">Kinase</keyword>
<feature type="binding site" evidence="9">
    <location>
        <begin position="10"/>
        <end position="12"/>
    </location>
    <ligand>
        <name>substrate</name>
    </ligand>
</feature>
<keyword evidence="8 9" id="KW-0119">Carbohydrate metabolism</keyword>
<dbReference type="PANTHER" id="PTHR10584:SF166">
    <property type="entry name" value="RIBOKINASE"/>
    <property type="match status" value="1"/>
</dbReference>
<dbReference type="GO" id="GO:0046872">
    <property type="term" value="F:metal ion binding"/>
    <property type="evidence" value="ECO:0007669"/>
    <property type="project" value="UniProtKB-KW"/>
</dbReference>
<keyword evidence="3 9" id="KW-0547">Nucleotide-binding</keyword>
<dbReference type="Proteomes" id="UP000253370">
    <property type="component" value="Unassembled WGS sequence"/>
</dbReference>